<dbReference type="SUPFAM" id="SSF63817">
    <property type="entry name" value="Sortase"/>
    <property type="match status" value="1"/>
</dbReference>
<reference evidence="3" key="1">
    <citation type="journal article" date="2017" name="Genome Announc.">
        <title>High-Quality Whole-Genome Sequences of the Oligo-Mouse-Microbiota Bacterial Community.</title>
        <authorList>
            <person name="Garzetti D."/>
            <person name="Brugiroux S."/>
            <person name="Bunk B."/>
            <person name="Pukall R."/>
            <person name="McCoy K.D."/>
            <person name="Macpherson A.J."/>
            <person name="Stecher B."/>
        </authorList>
    </citation>
    <scope>NUCLEOTIDE SEQUENCE</scope>
    <source>
        <strain evidence="3">KB18</strain>
    </source>
</reference>
<name>A0A1Z2XNZ1_9FIRM</name>
<sequence>MKKLIFIVAALILLAVSGVAAWQVYVPVHEDNVSVHAYDDLRQFVRVPTPDPTIRPDTSSSPELPPPQSSESELTSPPSPQVDFESLRAVNPEIVAWLTIGGTNIDYPVAQHSDNDYYLHHLFTGEWNSSGCLFMDCSNQAGFSDSHTIIPEKRPRKKQ</sequence>
<feature type="signal peptide" evidence="2">
    <location>
        <begin position="1"/>
        <end position="21"/>
    </location>
</feature>
<accession>A0A1Z2XNZ1</accession>
<evidence type="ECO:0000313" key="3">
    <source>
        <dbReference type="EMBL" id="ASB40164.1"/>
    </source>
</evidence>
<dbReference type="Proteomes" id="UP000196710">
    <property type="component" value="Chromosome"/>
</dbReference>
<proteinExistence type="predicted"/>
<feature type="region of interest" description="Disordered" evidence="1">
    <location>
        <begin position="49"/>
        <end position="82"/>
    </location>
</feature>
<dbReference type="CDD" id="cd05826">
    <property type="entry name" value="Sortase_B"/>
    <property type="match status" value="1"/>
</dbReference>
<evidence type="ECO:0000256" key="2">
    <source>
        <dbReference type="SAM" id="SignalP"/>
    </source>
</evidence>
<organism evidence="4 6">
    <name type="scientific">Acutalibacter muris</name>
    <dbReference type="NCBI Taxonomy" id="1796620"/>
    <lineage>
        <taxon>Bacteria</taxon>
        <taxon>Bacillati</taxon>
        <taxon>Bacillota</taxon>
        <taxon>Clostridia</taxon>
        <taxon>Eubacteriales</taxon>
        <taxon>Acutalibacteraceae</taxon>
        <taxon>Acutalibacter</taxon>
    </lineage>
</organism>
<dbReference type="Proteomes" id="UP000596035">
    <property type="component" value="Chromosome"/>
</dbReference>
<gene>
    <name evidence="3" type="ORF">ADH66_05520</name>
    <name evidence="4" type="ORF">I5Q82_15605</name>
</gene>
<dbReference type="InterPro" id="IPR023365">
    <property type="entry name" value="Sortase_dom-sf"/>
</dbReference>
<evidence type="ECO:0000256" key="1">
    <source>
        <dbReference type="SAM" id="MobiDB-lite"/>
    </source>
</evidence>
<dbReference type="InterPro" id="IPR009835">
    <property type="entry name" value="SrtB"/>
</dbReference>
<dbReference type="KEGG" id="amur:ADH66_05520"/>
<dbReference type="Gene3D" id="2.40.260.10">
    <property type="entry name" value="Sortase"/>
    <property type="match status" value="1"/>
</dbReference>
<evidence type="ECO:0000313" key="4">
    <source>
        <dbReference type="EMBL" id="QQR29451.1"/>
    </source>
</evidence>
<reference evidence="5" key="2">
    <citation type="submission" date="2017-05" db="EMBL/GenBank/DDBJ databases">
        <title>Improved OligoMM genomes.</title>
        <authorList>
            <person name="Garzetti D."/>
        </authorList>
    </citation>
    <scope>NUCLEOTIDE SEQUENCE [LARGE SCALE GENOMIC DNA]</scope>
    <source>
        <strain evidence="5">KB18</strain>
    </source>
</reference>
<reference evidence="4 6" key="3">
    <citation type="submission" date="2020-11" db="EMBL/GenBank/DDBJ databases">
        <title>Closed and high quality bacterial genomes of the OMM12 community.</title>
        <authorList>
            <person name="Marbouty M."/>
            <person name="Lamy-Besnier Q."/>
            <person name="Debarbieux L."/>
            <person name="Koszul R."/>
        </authorList>
    </citation>
    <scope>NUCLEOTIDE SEQUENCE [LARGE SCALE GENOMIC DNA]</scope>
    <source>
        <strain evidence="4 6">KB18</strain>
    </source>
</reference>
<keyword evidence="2" id="KW-0732">Signal</keyword>
<protein>
    <submittedName>
        <fullName evidence="4">Class B sortase</fullName>
    </submittedName>
</protein>
<dbReference type="AlphaFoldDB" id="A0A1Z2XNZ1"/>
<dbReference type="EMBL" id="CP065321">
    <property type="protein sequence ID" value="QQR29451.1"/>
    <property type="molecule type" value="Genomic_DNA"/>
</dbReference>
<keyword evidence="5" id="KW-1185">Reference proteome</keyword>
<feature type="chain" id="PRO_5043556896" evidence="2">
    <location>
        <begin position="22"/>
        <end position="159"/>
    </location>
</feature>
<dbReference type="RefSeq" id="WP_066534647.1">
    <property type="nucleotide sequence ID" value="NZ_CP021422.1"/>
</dbReference>
<evidence type="ECO:0000313" key="5">
    <source>
        <dbReference type="Proteomes" id="UP000196710"/>
    </source>
</evidence>
<evidence type="ECO:0000313" key="6">
    <source>
        <dbReference type="Proteomes" id="UP000596035"/>
    </source>
</evidence>
<dbReference type="EMBL" id="CP021422">
    <property type="protein sequence ID" value="ASB40164.1"/>
    <property type="molecule type" value="Genomic_DNA"/>
</dbReference>